<comment type="caution">
    <text evidence="1">The sequence shown here is derived from an EMBL/GenBank/DDBJ whole genome shotgun (WGS) entry which is preliminary data.</text>
</comment>
<keyword evidence="2" id="KW-1185">Reference proteome</keyword>
<organism evidence="1 2">
    <name type="scientific">Microseira wollei NIES-4236</name>
    <dbReference type="NCBI Taxonomy" id="2530354"/>
    <lineage>
        <taxon>Bacteria</taxon>
        <taxon>Bacillati</taxon>
        <taxon>Cyanobacteriota</taxon>
        <taxon>Cyanophyceae</taxon>
        <taxon>Oscillatoriophycideae</taxon>
        <taxon>Aerosakkonematales</taxon>
        <taxon>Aerosakkonemataceae</taxon>
        <taxon>Microseira</taxon>
    </lineage>
</organism>
<evidence type="ECO:0008006" key="3">
    <source>
        <dbReference type="Google" id="ProtNLM"/>
    </source>
</evidence>
<dbReference type="InterPro" id="IPR014710">
    <property type="entry name" value="RmlC-like_jellyroll"/>
</dbReference>
<dbReference type="Proteomes" id="UP001050975">
    <property type="component" value="Unassembled WGS sequence"/>
</dbReference>
<gene>
    <name evidence="1" type="ORF">MiSe_38500</name>
</gene>
<proteinExistence type="predicted"/>
<dbReference type="EMBL" id="BLAY01000058">
    <property type="protein sequence ID" value="GET39089.1"/>
    <property type="molecule type" value="Genomic_DNA"/>
</dbReference>
<dbReference type="Gene3D" id="2.60.120.10">
    <property type="entry name" value="Jelly Rolls"/>
    <property type="match status" value="1"/>
</dbReference>
<accession>A0AAV3XF86</accession>
<evidence type="ECO:0000313" key="1">
    <source>
        <dbReference type="EMBL" id="GET39089.1"/>
    </source>
</evidence>
<protein>
    <recommendedName>
        <fullName evidence="3">Signal peptidase I</fullName>
    </recommendedName>
</protein>
<dbReference type="InterPro" id="IPR011051">
    <property type="entry name" value="RmlC_Cupin_sf"/>
</dbReference>
<dbReference type="CDD" id="cd02208">
    <property type="entry name" value="cupin_RmlC-like"/>
    <property type="match status" value="1"/>
</dbReference>
<sequence>MPSEVIVGNAAVDGSSRWGWFIGHFIEPSDSPRSTPDVEVKWATHKAGEGRSQWAVNASATTVSILISGCFRLQFSDREVVLSQPGDYALWLPGVRHWWLAESDCTVLTVRWPSKQGDSVDIAG</sequence>
<evidence type="ECO:0000313" key="2">
    <source>
        <dbReference type="Proteomes" id="UP001050975"/>
    </source>
</evidence>
<dbReference type="RefSeq" id="WP_226584018.1">
    <property type="nucleotide sequence ID" value="NZ_BLAY01000058.1"/>
</dbReference>
<dbReference type="AlphaFoldDB" id="A0AAV3XF86"/>
<dbReference type="SUPFAM" id="SSF51182">
    <property type="entry name" value="RmlC-like cupins"/>
    <property type="match status" value="1"/>
</dbReference>
<name>A0AAV3XF86_9CYAN</name>
<reference evidence="1" key="1">
    <citation type="submission" date="2019-10" db="EMBL/GenBank/DDBJ databases">
        <title>Draft genome sequece of Microseira wollei NIES-4236.</title>
        <authorList>
            <person name="Yamaguchi H."/>
            <person name="Suzuki S."/>
            <person name="Kawachi M."/>
        </authorList>
    </citation>
    <scope>NUCLEOTIDE SEQUENCE</scope>
    <source>
        <strain evidence="1">NIES-4236</strain>
    </source>
</reference>